<feature type="compositionally biased region" description="Basic and acidic residues" evidence="10">
    <location>
        <begin position="226"/>
        <end position="235"/>
    </location>
</feature>
<dbReference type="Gene3D" id="3.30.160.60">
    <property type="entry name" value="Classic Zinc Finger"/>
    <property type="match status" value="3"/>
</dbReference>
<dbReference type="Pfam" id="PF00096">
    <property type="entry name" value="zf-C2H2"/>
    <property type="match status" value="2"/>
</dbReference>
<dbReference type="EMBL" id="JAGHQL010000185">
    <property type="protein sequence ID" value="KAH0536704.1"/>
    <property type="molecule type" value="Genomic_DNA"/>
</dbReference>
<feature type="compositionally biased region" description="Polar residues" evidence="10">
    <location>
        <begin position="149"/>
        <end position="166"/>
    </location>
</feature>
<evidence type="ECO:0000256" key="9">
    <source>
        <dbReference type="PROSITE-ProRule" id="PRU00042"/>
    </source>
</evidence>
<evidence type="ECO:0000256" key="6">
    <source>
        <dbReference type="ARBA" id="ARBA00023015"/>
    </source>
</evidence>
<feature type="compositionally biased region" description="Low complexity" evidence="10">
    <location>
        <begin position="499"/>
        <end position="523"/>
    </location>
</feature>
<dbReference type="GO" id="GO:0005654">
    <property type="term" value="C:nucleoplasm"/>
    <property type="evidence" value="ECO:0007669"/>
    <property type="project" value="TreeGrafter"/>
</dbReference>
<feature type="compositionally biased region" description="Polar residues" evidence="10">
    <location>
        <begin position="547"/>
        <end position="568"/>
    </location>
</feature>
<evidence type="ECO:0000256" key="3">
    <source>
        <dbReference type="ARBA" id="ARBA00022737"/>
    </source>
</evidence>
<dbReference type="AlphaFoldDB" id="A0A9P8I1I7"/>
<dbReference type="InterPro" id="IPR036236">
    <property type="entry name" value="Znf_C2H2_sf"/>
</dbReference>
<keyword evidence="5" id="KW-0862">Zinc</keyword>
<feature type="domain" description="C2H2-type" evidence="11">
    <location>
        <begin position="280"/>
        <end position="307"/>
    </location>
</feature>
<evidence type="ECO:0000313" key="13">
    <source>
        <dbReference type="Proteomes" id="UP000698800"/>
    </source>
</evidence>
<comment type="caution">
    <text evidence="12">The sequence shown here is derived from an EMBL/GenBank/DDBJ whole genome shotgun (WGS) entry which is preliminary data.</text>
</comment>
<dbReference type="PROSITE" id="PS00028">
    <property type="entry name" value="ZINC_FINGER_C2H2_1"/>
    <property type="match status" value="2"/>
</dbReference>
<accession>A0A9P8I1I7</accession>
<evidence type="ECO:0000259" key="11">
    <source>
        <dbReference type="PROSITE" id="PS50157"/>
    </source>
</evidence>
<dbReference type="GO" id="GO:0001227">
    <property type="term" value="F:DNA-binding transcription repressor activity, RNA polymerase II-specific"/>
    <property type="evidence" value="ECO:0007669"/>
    <property type="project" value="TreeGrafter"/>
</dbReference>
<feature type="compositionally biased region" description="Low complexity" evidence="10">
    <location>
        <begin position="7"/>
        <end position="41"/>
    </location>
</feature>
<keyword evidence="2" id="KW-0479">Metal-binding</keyword>
<dbReference type="PROSITE" id="PS50157">
    <property type="entry name" value="ZINC_FINGER_C2H2_2"/>
    <property type="match status" value="3"/>
</dbReference>
<evidence type="ECO:0000256" key="8">
    <source>
        <dbReference type="ARBA" id="ARBA00023242"/>
    </source>
</evidence>
<feature type="domain" description="C2H2-type" evidence="11">
    <location>
        <begin position="336"/>
        <end position="366"/>
    </location>
</feature>
<feature type="compositionally biased region" description="Polar residues" evidence="10">
    <location>
        <begin position="175"/>
        <end position="191"/>
    </location>
</feature>
<sequence>MASDYGPATSAASVPAVPSVLPTTPSSIASPSHLPSVVSSSEAENHAFRKAAPPDIPEQSPKVPNLTSIANAGLRASPIPKSPKDIARLSPRFSPVPLTGAAALADERRSRQEKERRDSRKQSGNPAAAVLGALLGQNTEITRPRDAPSATNTMSKGMETVANSISMPEPMQIDDNPQSSPVSMSSLGNPETTAPTATANSVSTVSPAPTGKEVREHQGDTTASRETTKPEDRNSNRSHSFPGPPIADGSNPYRGMSLPGPGWGQNIPSSPPATKGTGKHKCPYCHQAFTRHHNLKSHLLTHSQEKPFVCQTCQARFRRLHDLKRHMKLHTGERPHICPKCGRRFARGDALARHAKGQGGCAGRRTSMGGFADDEYGEGSRGGDPESMPGENGDDSMDGLLFTGDEAGDVDEDDETAEERRRLSLPSIKAQDTSISSSQQHQRQQGQPSPNQSEYQSQQHPSTYPPFRGRGAGPPIGSLYPPNAHGSNSSTGNSPRLQTNTTVPPNTTTTSASSATASAGGSSILSQGGMTESPKPLSPAGMLSHQLGHSDSPGGSASSNRLRSPSLTQQMQQQQYGRKPGGRTPPPVLPVPGGSANSHQHLHHHHYHSSAPAPQHHLPAISHHGLPPPDPRYTLSSHAGAVQQKTVSQGGDPIVQPRPSGGAQTYGQPSGSPGIANSTGGSSSSHGQGSGDGGSNIFSSGNDGLWAYVRNLEEKVNTLQEEVRILKSRDSAVGQQPRQMETTAVT</sequence>
<feature type="compositionally biased region" description="Polar residues" evidence="10">
    <location>
        <begin position="485"/>
        <end position="498"/>
    </location>
</feature>
<keyword evidence="4 9" id="KW-0863">Zinc-finger</keyword>
<dbReference type="PANTHER" id="PTHR24399:SF70">
    <property type="entry name" value="C2H2-TYPE DOMAIN-CONTAINING PROTEIN"/>
    <property type="match status" value="1"/>
</dbReference>
<feature type="region of interest" description="Disordered" evidence="10">
    <location>
        <begin position="354"/>
        <end position="702"/>
    </location>
</feature>
<proteinExistence type="predicted"/>
<evidence type="ECO:0000256" key="4">
    <source>
        <dbReference type="ARBA" id="ARBA00022771"/>
    </source>
</evidence>
<dbReference type="PANTHER" id="PTHR24399">
    <property type="entry name" value="ZINC FINGER AND BTB DOMAIN-CONTAINING"/>
    <property type="match status" value="1"/>
</dbReference>
<evidence type="ECO:0000256" key="2">
    <source>
        <dbReference type="ARBA" id="ARBA00022723"/>
    </source>
</evidence>
<keyword evidence="8" id="KW-0539">Nucleus</keyword>
<dbReference type="OrthoDB" id="8117402at2759"/>
<keyword evidence="6" id="KW-0805">Transcription regulation</keyword>
<protein>
    <recommendedName>
        <fullName evidence="11">C2H2-type domain-containing protein</fullName>
    </recommendedName>
</protein>
<evidence type="ECO:0000256" key="1">
    <source>
        <dbReference type="ARBA" id="ARBA00004123"/>
    </source>
</evidence>
<dbReference type="InterPro" id="IPR013087">
    <property type="entry name" value="Znf_C2H2_type"/>
</dbReference>
<feature type="compositionally biased region" description="Low complexity" evidence="10">
    <location>
        <begin position="678"/>
        <end position="687"/>
    </location>
</feature>
<dbReference type="SUPFAM" id="SSF57667">
    <property type="entry name" value="beta-beta-alpha zinc fingers"/>
    <property type="match status" value="2"/>
</dbReference>
<reference evidence="12" key="1">
    <citation type="submission" date="2021-03" db="EMBL/GenBank/DDBJ databases">
        <title>Comparative genomics and phylogenomic investigation of the class Geoglossomycetes provide insights into ecological specialization and systematics.</title>
        <authorList>
            <person name="Melie T."/>
            <person name="Pirro S."/>
            <person name="Miller A.N."/>
            <person name="Quandt A."/>
        </authorList>
    </citation>
    <scope>NUCLEOTIDE SEQUENCE</scope>
    <source>
        <strain evidence="12">GBOQ0MN5Z8</strain>
    </source>
</reference>
<evidence type="ECO:0000256" key="7">
    <source>
        <dbReference type="ARBA" id="ARBA00023163"/>
    </source>
</evidence>
<keyword evidence="7" id="KW-0804">Transcription</keyword>
<evidence type="ECO:0000256" key="10">
    <source>
        <dbReference type="SAM" id="MobiDB-lite"/>
    </source>
</evidence>
<evidence type="ECO:0000313" key="12">
    <source>
        <dbReference type="EMBL" id="KAH0536704.1"/>
    </source>
</evidence>
<keyword evidence="3" id="KW-0677">Repeat</keyword>
<comment type="subcellular location">
    <subcellularLocation>
        <location evidence="1">Nucleus</location>
    </subcellularLocation>
</comment>
<feature type="domain" description="C2H2-type" evidence="11">
    <location>
        <begin position="308"/>
        <end position="335"/>
    </location>
</feature>
<gene>
    <name evidence="12" type="ORF">FGG08_006445</name>
</gene>
<keyword evidence="13" id="KW-1185">Reference proteome</keyword>
<organism evidence="12 13">
    <name type="scientific">Glutinoglossum americanum</name>
    <dbReference type="NCBI Taxonomy" id="1670608"/>
    <lineage>
        <taxon>Eukaryota</taxon>
        <taxon>Fungi</taxon>
        <taxon>Dikarya</taxon>
        <taxon>Ascomycota</taxon>
        <taxon>Pezizomycotina</taxon>
        <taxon>Geoglossomycetes</taxon>
        <taxon>Geoglossales</taxon>
        <taxon>Geoglossaceae</taxon>
        <taxon>Glutinoglossum</taxon>
    </lineage>
</organism>
<feature type="region of interest" description="Disordered" evidence="10">
    <location>
        <begin position="1"/>
        <end position="279"/>
    </location>
</feature>
<feature type="compositionally biased region" description="Polar residues" evidence="10">
    <location>
        <begin position="662"/>
        <end position="677"/>
    </location>
</feature>
<dbReference type="GO" id="GO:0000978">
    <property type="term" value="F:RNA polymerase II cis-regulatory region sequence-specific DNA binding"/>
    <property type="evidence" value="ECO:0007669"/>
    <property type="project" value="TreeGrafter"/>
</dbReference>
<name>A0A9P8I1I7_9PEZI</name>
<feature type="compositionally biased region" description="Basic and acidic residues" evidence="10">
    <location>
        <begin position="105"/>
        <end position="121"/>
    </location>
</feature>
<dbReference type="FunFam" id="3.30.160.60:FF:000446">
    <property type="entry name" value="Zinc finger protein"/>
    <property type="match status" value="1"/>
</dbReference>
<dbReference type="Proteomes" id="UP000698800">
    <property type="component" value="Unassembled WGS sequence"/>
</dbReference>
<feature type="compositionally biased region" description="Low complexity" evidence="10">
    <location>
        <begin position="434"/>
        <end position="453"/>
    </location>
</feature>
<dbReference type="SMART" id="SM00355">
    <property type="entry name" value="ZnF_C2H2"/>
    <property type="match status" value="3"/>
</dbReference>
<evidence type="ECO:0000256" key="5">
    <source>
        <dbReference type="ARBA" id="ARBA00022833"/>
    </source>
</evidence>
<dbReference type="FunFam" id="3.30.160.60:FF:001666">
    <property type="entry name" value="MDS1 and EVI1 complex locus"/>
    <property type="match status" value="1"/>
</dbReference>
<dbReference type="GO" id="GO:0008270">
    <property type="term" value="F:zinc ion binding"/>
    <property type="evidence" value="ECO:0007669"/>
    <property type="project" value="UniProtKB-KW"/>
</dbReference>
<feature type="compositionally biased region" description="Acidic residues" evidence="10">
    <location>
        <begin position="406"/>
        <end position="417"/>
    </location>
</feature>